<name>A0AB74VHE2_CLOBE</name>
<dbReference type="EMBL" id="CP073653">
    <property type="protein sequence ID" value="QUN35634.1"/>
    <property type="molecule type" value="Genomic_DNA"/>
</dbReference>
<accession>A0AB74VHE2</accession>
<keyword evidence="3" id="KW-1185">Reference proteome</keyword>
<evidence type="ECO:0000259" key="1">
    <source>
        <dbReference type="Pfam" id="PF12728"/>
    </source>
</evidence>
<dbReference type="Pfam" id="PF12728">
    <property type="entry name" value="HTH_17"/>
    <property type="match status" value="1"/>
</dbReference>
<evidence type="ECO:0000313" key="3">
    <source>
        <dbReference type="Proteomes" id="UP000679373"/>
    </source>
</evidence>
<feature type="domain" description="Helix-turn-helix" evidence="1">
    <location>
        <begin position="11"/>
        <end position="59"/>
    </location>
</feature>
<sequence>MNKTEDKIVISPKEAMPILGVGRNTMYEVLLKDRNFPAFKIGTKFYINKDKLQEWADKQCR</sequence>
<dbReference type="InterPro" id="IPR038148">
    <property type="entry name" value="Tn1545/Tn916_Xis"/>
</dbReference>
<dbReference type="InterPro" id="IPR010093">
    <property type="entry name" value="SinI_DNA-bd"/>
</dbReference>
<proteinExistence type="predicted"/>
<evidence type="ECO:0000313" key="2">
    <source>
        <dbReference type="EMBL" id="QUN35634.1"/>
    </source>
</evidence>
<dbReference type="RefSeq" id="WP_077868537.1">
    <property type="nucleotide sequence ID" value="NZ_BKAK01000122.1"/>
</dbReference>
<protein>
    <submittedName>
        <fullName evidence="2">Helix-turn-helix domain-containing protein</fullName>
    </submittedName>
</protein>
<dbReference type="NCBIfam" id="TIGR01764">
    <property type="entry name" value="excise"/>
    <property type="match status" value="1"/>
</dbReference>
<organism evidence="2 3">
    <name type="scientific">Clostridium beijerinckii</name>
    <name type="common">Clostridium MP</name>
    <dbReference type="NCBI Taxonomy" id="1520"/>
    <lineage>
        <taxon>Bacteria</taxon>
        <taxon>Bacillati</taxon>
        <taxon>Bacillota</taxon>
        <taxon>Clostridia</taxon>
        <taxon>Eubacteriales</taxon>
        <taxon>Clostridiaceae</taxon>
        <taxon>Clostridium</taxon>
    </lineage>
</organism>
<dbReference type="Gene3D" id="3.90.105.50">
    <property type="match status" value="1"/>
</dbReference>
<dbReference type="GO" id="GO:0003677">
    <property type="term" value="F:DNA binding"/>
    <property type="evidence" value="ECO:0007669"/>
    <property type="project" value="InterPro"/>
</dbReference>
<dbReference type="GeneID" id="66343258"/>
<reference evidence="2" key="1">
    <citation type="submission" date="2021-04" db="EMBL/GenBank/DDBJ databases">
        <title>Complete genome sequence of the type strain Clostridium beijerinckii NRRL B-598.</title>
        <authorList>
            <person name="Sedlar K."/>
            <person name="Branska B."/>
            <person name="Bezdicek M."/>
            <person name="Nykrynova M."/>
            <person name="Lengerova M."/>
            <person name="Skutkova H."/>
            <person name="Patakova P."/>
        </authorList>
    </citation>
    <scope>NUCLEOTIDE SEQUENCE</scope>
    <source>
        <strain evidence="2">DSM 791</strain>
    </source>
</reference>
<dbReference type="InterPro" id="IPR041657">
    <property type="entry name" value="HTH_17"/>
</dbReference>
<dbReference type="AlphaFoldDB" id="A0AB74VHE2"/>
<gene>
    <name evidence="2" type="ORF">KEC93_02005</name>
</gene>
<dbReference type="Proteomes" id="UP000679373">
    <property type="component" value="Chromosome"/>
</dbReference>